<gene>
    <name evidence="3" type="primary">klc-2</name>
    <name evidence="3" type="ORF">DBV05_g5255</name>
</gene>
<dbReference type="PANTHER" id="PTHR46082">
    <property type="entry name" value="ATP/GTP-BINDING PROTEIN-RELATED"/>
    <property type="match status" value="1"/>
</dbReference>
<evidence type="ECO:0000256" key="1">
    <source>
        <dbReference type="SAM" id="MobiDB-lite"/>
    </source>
</evidence>
<dbReference type="GO" id="GO:0009116">
    <property type="term" value="P:nucleoside metabolic process"/>
    <property type="evidence" value="ECO:0007669"/>
    <property type="project" value="InterPro"/>
</dbReference>
<feature type="region of interest" description="Disordered" evidence="1">
    <location>
        <begin position="1020"/>
        <end position="1067"/>
    </location>
</feature>
<dbReference type="SMART" id="SM00028">
    <property type="entry name" value="TPR"/>
    <property type="match status" value="9"/>
</dbReference>
<dbReference type="InterPro" id="IPR027417">
    <property type="entry name" value="P-loop_NTPase"/>
</dbReference>
<dbReference type="Pfam" id="PF13374">
    <property type="entry name" value="TPR_10"/>
    <property type="match status" value="2"/>
</dbReference>
<dbReference type="SUPFAM" id="SSF52540">
    <property type="entry name" value="P-loop containing nucleoside triphosphate hydrolases"/>
    <property type="match status" value="1"/>
</dbReference>
<dbReference type="Proteomes" id="UP000325902">
    <property type="component" value="Unassembled WGS sequence"/>
</dbReference>
<dbReference type="SUPFAM" id="SSF53167">
    <property type="entry name" value="Purine and uridine phosphorylases"/>
    <property type="match status" value="1"/>
</dbReference>
<dbReference type="PANTHER" id="PTHR46082:SF6">
    <property type="entry name" value="AAA+ ATPASE DOMAIN-CONTAINING PROTEIN-RELATED"/>
    <property type="match status" value="1"/>
</dbReference>
<dbReference type="OrthoDB" id="1658288at2759"/>
<dbReference type="InterPro" id="IPR035994">
    <property type="entry name" value="Nucleoside_phosphorylase_sf"/>
</dbReference>
<dbReference type="InterPro" id="IPR053137">
    <property type="entry name" value="NLR-like"/>
</dbReference>
<protein>
    <submittedName>
        <fullName evidence="3">Kinesin light chain</fullName>
    </submittedName>
</protein>
<evidence type="ECO:0000313" key="4">
    <source>
        <dbReference type="Proteomes" id="UP000325902"/>
    </source>
</evidence>
<sequence>MEAAGLMNSFPCLVIRGICDYADSHKNKRWQPYAAGTAAACAKELLRLIPAVDVVKIQAVDEATRGSSTRKREPFSTVPFAPDPDFVDRPELLAWIRARCAGPGARAALVGLGGVGKSQLAIGYAHSIRDATPHTYVLWVHAGTRARFEQAYRSLADRLGLPGRHDPKTDVLWLVTNWLCDEANGRWTMIVDNADDFETFFPSRAHGQDEPLEGASASLATYLPQSRNGSILVTSRNKDAAFKLVGNYKYIKEVRVMDESQGLQLLRNKLHDTSAEEGAVDLLRTLDYTPLAITQAAAYINWRARMTILRYLAEFRANDKKRESLLHRDAGDLRRDASASNSVVTTWQISFERIRQERPSAADLLSLMSFFNPQGIPESILRDSRRVATEPGYEDEADDVFDEDFDVLRAYSLIAETAESDVCEMHALVQFCTRVWLSSSGEAERWKGAFVELMAREFPTGEFENWGRCQQLLPHVESLLDGEAATDELLKALAQILANVGWYMWMKGDYKAGERITRKAVAVRERVLGLDNELILTSVSILASVLRDQGKYGEAEELNRRALEGREKELGERHPHTLASANNLAGVLRDQGKYGEAEELHRRALEGREKELGERHPDTLASANNLAGVLQDQGKYGEAEELNRRALEGSEKELGERHPHTLTSVSNLAGVLQDQGKYGEAEELNRRALEGREKELGERHPSTLTSVSNLAGVLRAQGKYGEAEELNRRALEGYEKELGERHPSTLTSVNNLAGVLQAQGKYGEAEELHRRALEGREKELGERHPDTLASANNLAGVLQNQGKYGEAEELHRRALEGYEKELGERHPHTLASANNLAGVLRDQGKYGEAEELHRRALEGREKELGERHPDTLTSADNLAGVLRDQGKYSEAEELNRRALEGREKELGERHPDTLTSADNLAGVLRDQGKYSEAEALHRRALEGSEKELGERHPHTLISIYNFAYLLHQQQRYKEASELYQRACGGFEQALGPQHPTTTACLNHFSAMQQEARQAKLEQIQEPVHNDRTPIGNVVRPEPRSESASSRQGNKKGSMITRWKERFSRKAS</sequence>
<dbReference type="InterPro" id="IPR019734">
    <property type="entry name" value="TPR_rpt"/>
</dbReference>
<dbReference type="EMBL" id="VCHE01000026">
    <property type="protein sequence ID" value="KAB2576154.1"/>
    <property type="molecule type" value="Genomic_DNA"/>
</dbReference>
<feature type="region of interest" description="Disordered" evidence="1">
    <location>
        <begin position="860"/>
        <end position="921"/>
    </location>
</feature>
<feature type="compositionally biased region" description="Basic and acidic residues" evidence="1">
    <location>
        <begin position="860"/>
        <end position="870"/>
    </location>
</feature>
<comment type="caution">
    <text evidence="3">The sequence shown here is derived from an EMBL/GenBank/DDBJ whole genome shotgun (WGS) entry which is preliminary data.</text>
</comment>
<dbReference type="NCBIfam" id="NF040586">
    <property type="entry name" value="FxSxx_TPR"/>
    <property type="match status" value="1"/>
</dbReference>
<feature type="domain" description="DUF7779" evidence="2">
    <location>
        <begin position="356"/>
        <end position="438"/>
    </location>
</feature>
<name>A0A5N5DGP6_9PEZI</name>
<dbReference type="Gene3D" id="3.40.50.1580">
    <property type="entry name" value="Nucleoside phosphorylase domain"/>
    <property type="match status" value="1"/>
</dbReference>
<dbReference type="Pfam" id="PF13424">
    <property type="entry name" value="TPR_12"/>
    <property type="match status" value="5"/>
</dbReference>
<dbReference type="AlphaFoldDB" id="A0A5N5DGP6"/>
<organism evidence="3 4">
    <name type="scientific">Lasiodiplodia theobromae</name>
    <dbReference type="NCBI Taxonomy" id="45133"/>
    <lineage>
        <taxon>Eukaryota</taxon>
        <taxon>Fungi</taxon>
        <taxon>Dikarya</taxon>
        <taxon>Ascomycota</taxon>
        <taxon>Pezizomycotina</taxon>
        <taxon>Dothideomycetes</taxon>
        <taxon>Dothideomycetes incertae sedis</taxon>
        <taxon>Botryosphaeriales</taxon>
        <taxon>Botryosphaeriaceae</taxon>
        <taxon>Lasiodiplodia</taxon>
    </lineage>
</organism>
<proteinExistence type="predicted"/>
<evidence type="ECO:0000313" key="3">
    <source>
        <dbReference type="EMBL" id="KAB2576154.1"/>
    </source>
</evidence>
<feature type="compositionally biased region" description="Basic and acidic residues" evidence="1">
    <location>
        <begin position="884"/>
        <end position="912"/>
    </location>
</feature>
<evidence type="ECO:0000259" key="2">
    <source>
        <dbReference type="Pfam" id="PF25000"/>
    </source>
</evidence>
<dbReference type="PRINTS" id="PR00381">
    <property type="entry name" value="KINESINLIGHT"/>
</dbReference>
<dbReference type="InterPro" id="IPR011990">
    <property type="entry name" value="TPR-like_helical_dom_sf"/>
</dbReference>
<dbReference type="InterPro" id="IPR056681">
    <property type="entry name" value="DUF7779"/>
</dbReference>
<dbReference type="Pfam" id="PF25000">
    <property type="entry name" value="DUF7779"/>
    <property type="match status" value="1"/>
</dbReference>
<feature type="compositionally biased region" description="Basic and acidic residues" evidence="1">
    <location>
        <begin position="1057"/>
        <end position="1067"/>
    </location>
</feature>
<dbReference type="SUPFAM" id="SSF48452">
    <property type="entry name" value="TPR-like"/>
    <property type="match status" value="2"/>
</dbReference>
<accession>A0A5N5DGP6</accession>
<dbReference type="Gene3D" id="1.25.40.10">
    <property type="entry name" value="Tetratricopeptide repeat domain"/>
    <property type="match status" value="3"/>
</dbReference>
<keyword evidence="4" id="KW-1185">Reference proteome</keyword>
<dbReference type="GO" id="GO:0003824">
    <property type="term" value="F:catalytic activity"/>
    <property type="evidence" value="ECO:0007669"/>
    <property type="project" value="InterPro"/>
</dbReference>
<dbReference type="Gene3D" id="3.40.50.300">
    <property type="entry name" value="P-loop containing nucleotide triphosphate hydrolases"/>
    <property type="match status" value="1"/>
</dbReference>
<reference evidence="3 4" key="1">
    <citation type="journal article" date="2019" name="Sci. Rep.">
        <title>A multi-omics analysis of the grapevine pathogen Lasiodiplodia theobromae reveals that temperature affects the expression of virulence- and pathogenicity-related genes.</title>
        <authorList>
            <person name="Felix C."/>
            <person name="Meneses R."/>
            <person name="Goncalves M.F.M."/>
            <person name="Tilleman L."/>
            <person name="Duarte A.S."/>
            <person name="Jorrin-Novo J.V."/>
            <person name="Van de Peer Y."/>
            <person name="Deforce D."/>
            <person name="Van Nieuwerburgh F."/>
            <person name="Esteves A.C."/>
            <person name="Alves A."/>
        </authorList>
    </citation>
    <scope>NUCLEOTIDE SEQUENCE [LARGE SCALE GENOMIC DNA]</scope>
    <source>
        <strain evidence="3 4">LA-SOL3</strain>
    </source>
</reference>